<evidence type="ECO:0000256" key="3">
    <source>
        <dbReference type="SAM" id="Phobius"/>
    </source>
</evidence>
<dbReference type="SUPFAM" id="SSF103473">
    <property type="entry name" value="MFS general substrate transporter"/>
    <property type="match status" value="1"/>
</dbReference>
<dbReference type="CDD" id="cd17352">
    <property type="entry name" value="MFS_MCT_SLC16"/>
    <property type="match status" value="1"/>
</dbReference>
<feature type="region of interest" description="Disordered" evidence="2">
    <location>
        <begin position="1"/>
        <end position="35"/>
    </location>
</feature>
<feature type="transmembrane region" description="Helical" evidence="3">
    <location>
        <begin position="177"/>
        <end position="198"/>
    </location>
</feature>
<dbReference type="Gene3D" id="1.20.1250.20">
    <property type="entry name" value="MFS general substrate transporter like domains"/>
    <property type="match status" value="2"/>
</dbReference>
<dbReference type="PANTHER" id="PTHR11360:SF284">
    <property type="entry name" value="EG:103B4.3 PROTEIN-RELATED"/>
    <property type="match status" value="1"/>
</dbReference>
<dbReference type="AlphaFoldDB" id="A0A8J1Y4C3"/>
<sequence length="620" mass="69707">MTEKDRDESDGDIQSDLKESKQTEKSTSKDLKMETQNNSLINGNLHIPAVHEPHKNGYTLLPAITNGHHHLPPIKEAAHIHFTVGNDVEDEDDVLENNFPGFEESDDHNHFHNLKEKLEKVNHCKIPEKAPDGGWGWLVVLGAFLVVFIQFGLFMSFGAMFTVFSERFHEGTVLTGWLGGLQICIQALLSPLSTMFVARFSVRTTVITSGIIGALCIMCASIATDFTVVLFTYGIGLGLAGALSFAPSLVLVGQYFDTYRSFATGVVMSGAGFGNFAFPVLMRFLHARYRYEGTMWILAAIWLNICVSGSLFRPLIQQRAEHRITLTSLKRTLSKTYSRGSFHSMSRTSLEKKKDHEMSELYHAQRRVRFSTQIEINGIPEIRKKSFFQKLFHPKKSWLAKHSGFKIRRLKAIDWKLFKNITFLVYALFLLVADMGIAFYIYIVEYAKERGLTEEQAHMVLSVLGIANVVQRLVFGYIWDTKTFRPYRITWYCIFTIGYGIGLILFTVANGYPALLALSILVGMSIGVFLGQRSVVVADLFGVERLYSTFTLALFFEGIGTLIGPIVGGYLKETFGSYQPTFIFAGVAPIVGGLIFLLELIRTGSLKIEYETHLQAYNFS</sequence>
<dbReference type="OrthoDB" id="6286464at2759"/>
<dbReference type="InterPro" id="IPR011701">
    <property type="entry name" value="MFS"/>
</dbReference>
<dbReference type="Proteomes" id="UP000749559">
    <property type="component" value="Unassembled WGS sequence"/>
</dbReference>
<evidence type="ECO:0000313" key="5">
    <source>
        <dbReference type="Proteomes" id="UP000749559"/>
    </source>
</evidence>
<evidence type="ECO:0000256" key="1">
    <source>
        <dbReference type="ARBA" id="ARBA00004141"/>
    </source>
</evidence>
<feature type="transmembrane region" description="Helical" evidence="3">
    <location>
        <begin position="491"/>
        <end position="509"/>
    </location>
</feature>
<reference evidence="4" key="1">
    <citation type="submission" date="2022-03" db="EMBL/GenBank/DDBJ databases">
        <authorList>
            <person name="Martin C."/>
        </authorList>
    </citation>
    <scope>NUCLEOTIDE SEQUENCE</scope>
</reference>
<keyword evidence="3" id="KW-1133">Transmembrane helix</keyword>
<feature type="transmembrane region" description="Helical" evidence="3">
    <location>
        <begin position="205"/>
        <end position="224"/>
    </location>
</feature>
<dbReference type="PROSITE" id="PS50850">
    <property type="entry name" value="MFS"/>
    <property type="match status" value="1"/>
</dbReference>
<dbReference type="GO" id="GO:0008028">
    <property type="term" value="F:monocarboxylic acid transmembrane transporter activity"/>
    <property type="evidence" value="ECO:0007669"/>
    <property type="project" value="TreeGrafter"/>
</dbReference>
<dbReference type="EMBL" id="CAIIXF020000007">
    <property type="protein sequence ID" value="CAH1787979.1"/>
    <property type="molecule type" value="Genomic_DNA"/>
</dbReference>
<proteinExistence type="predicted"/>
<feature type="compositionally biased region" description="Basic and acidic residues" evidence="2">
    <location>
        <begin position="15"/>
        <end position="33"/>
    </location>
</feature>
<feature type="transmembrane region" description="Helical" evidence="3">
    <location>
        <begin position="230"/>
        <end position="250"/>
    </location>
</feature>
<feature type="transmembrane region" description="Helical" evidence="3">
    <location>
        <begin position="456"/>
        <end position="479"/>
    </location>
</feature>
<feature type="transmembrane region" description="Helical" evidence="3">
    <location>
        <begin position="262"/>
        <end position="282"/>
    </location>
</feature>
<keyword evidence="3" id="KW-0472">Membrane</keyword>
<comment type="caution">
    <text evidence="4">The sequence shown here is derived from an EMBL/GenBank/DDBJ whole genome shotgun (WGS) entry which is preliminary data.</text>
</comment>
<gene>
    <name evidence="4" type="ORF">OFUS_LOCUS13591</name>
</gene>
<dbReference type="InterPro" id="IPR020846">
    <property type="entry name" value="MFS_dom"/>
</dbReference>
<feature type="transmembrane region" description="Helical" evidence="3">
    <location>
        <begin position="550"/>
        <end position="570"/>
    </location>
</feature>
<comment type="subcellular location">
    <subcellularLocation>
        <location evidence="1">Membrane</location>
        <topology evidence="1">Multi-pass membrane protein</topology>
    </subcellularLocation>
</comment>
<organism evidence="4 5">
    <name type="scientific">Owenia fusiformis</name>
    <name type="common">Polychaete worm</name>
    <dbReference type="NCBI Taxonomy" id="6347"/>
    <lineage>
        <taxon>Eukaryota</taxon>
        <taxon>Metazoa</taxon>
        <taxon>Spiralia</taxon>
        <taxon>Lophotrochozoa</taxon>
        <taxon>Annelida</taxon>
        <taxon>Polychaeta</taxon>
        <taxon>Sedentaria</taxon>
        <taxon>Canalipalpata</taxon>
        <taxon>Sabellida</taxon>
        <taxon>Oweniida</taxon>
        <taxon>Oweniidae</taxon>
        <taxon>Owenia</taxon>
    </lineage>
</organism>
<feature type="transmembrane region" description="Helical" evidence="3">
    <location>
        <begin position="515"/>
        <end position="538"/>
    </location>
</feature>
<keyword evidence="5" id="KW-1185">Reference proteome</keyword>
<accession>A0A8J1Y4C3</accession>
<keyword evidence="3" id="KW-0812">Transmembrane</keyword>
<feature type="transmembrane region" description="Helical" evidence="3">
    <location>
        <begin position="135"/>
        <end position="157"/>
    </location>
</feature>
<protein>
    <submittedName>
        <fullName evidence="4">Uncharacterized protein</fullName>
    </submittedName>
</protein>
<dbReference type="InterPro" id="IPR050327">
    <property type="entry name" value="Proton-linked_MCT"/>
</dbReference>
<dbReference type="InterPro" id="IPR036259">
    <property type="entry name" value="MFS_trans_sf"/>
</dbReference>
<dbReference type="GO" id="GO:0016020">
    <property type="term" value="C:membrane"/>
    <property type="evidence" value="ECO:0007669"/>
    <property type="project" value="UniProtKB-SubCell"/>
</dbReference>
<feature type="transmembrane region" description="Helical" evidence="3">
    <location>
        <begin position="423"/>
        <end position="444"/>
    </location>
</feature>
<evidence type="ECO:0000313" key="4">
    <source>
        <dbReference type="EMBL" id="CAH1787979.1"/>
    </source>
</evidence>
<dbReference type="PANTHER" id="PTHR11360">
    <property type="entry name" value="MONOCARBOXYLATE TRANSPORTER"/>
    <property type="match status" value="1"/>
</dbReference>
<evidence type="ECO:0000256" key="2">
    <source>
        <dbReference type="SAM" id="MobiDB-lite"/>
    </source>
</evidence>
<feature type="transmembrane region" description="Helical" evidence="3">
    <location>
        <begin position="582"/>
        <end position="601"/>
    </location>
</feature>
<dbReference type="Pfam" id="PF07690">
    <property type="entry name" value="MFS_1"/>
    <property type="match status" value="1"/>
</dbReference>
<name>A0A8J1Y4C3_OWEFU</name>
<feature type="transmembrane region" description="Helical" evidence="3">
    <location>
        <begin position="294"/>
        <end position="316"/>
    </location>
</feature>